<feature type="compositionally biased region" description="Polar residues" evidence="1">
    <location>
        <begin position="67"/>
        <end position="82"/>
    </location>
</feature>
<feature type="region of interest" description="Disordered" evidence="1">
    <location>
        <begin position="1"/>
        <end position="24"/>
    </location>
</feature>
<dbReference type="PANTHER" id="PTHR28219:SF1">
    <property type="entry name" value="UPF0642 PROTEIN YBL028C"/>
    <property type="match status" value="1"/>
</dbReference>
<dbReference type="GO" id="GO:0030687">
    <property type="term" value="C:preribosome, large subunit precursor"/>
    <property type="evidence" value="ECO:0007669"/>
    <property type="project" value="TreeGrafter"/>
</dbReference>
<feature type="compositionally biased region" description="Basic and acidic residues" evidence="1">
    <location>
        <begin position="36"/>
        <end position="49"/>
    </location>
</feature>
<evidence type="ECO:0000313" key="3">
    <source>
        <dbReference type="EMBL" id="MBW0500958.1"/>
    </source>
</evidence>
<protein>
    <recommendedName>
        <fullName evidence="2">DUF2423 domain-containing protein</fullName>
    </recommendedName>
</protein>
<evidence type="ECO:0000256" key="1">
    <source>
        <dbReference type="SAM" id="MobiDB-lite"/>
    </source>
</evidence>
<reference evidence="3" key="1">
    <citation type="submission" date="2021-03" db="EMBL/GenBank/DDBJ databases">
        <title>Draft genome sequence of rust myrtle Austropuccinia psidii MF-1, a brazilian biotype.</title>
        <authorList>
            <person name="Quecine M.C."/>
            <person name="Pachon D.M.R."/>
            <person name="Bonatelli M.L."/>
            <person name="Correr F.H."/>
            <person name="Franceschini L.M."/>
            <person name="Leite T.F."/>
            <person name="Margarido G.R.A."/>
            <person name="Almeida C.A."/>
            <person name="Ferrarezi J.A."/>
            <person name="Labate C.A."/>
        </authorList>
    </citation>
    <scope>NUCLEOTIDE SEQUENCE</scope>
    <source>
        <strain evidence="3">MF-1</strain>
    </source>
</reference>
<accession>A0A9Q3DFU5</accession>
<dbReference type="EMBL" id="AVOT02016078">
    <property type="protein sequence ID" value="MBW0500958.1"/>
    <property type="molecule type" value="Genomic_DNA"/>
</dbReference>
<gene>
    <name evidence="3" type="ORF">O181_040673</name>
</gene>
<sequence>MAKSLRSKSKRAFRAKKRTSSTSDYYITEASRVERLSKRLTETSSEKCPEAASPEENMQVDEAAQQDPLSSEPTPKVSTSGPRMSGREVWKASRRGIQIRRTPATLAWNKKSWKSKNRR</sequence>
<proteinExistence type="predicted"/>
<comment type="caution">
    <text evidence="3">The sequence shown here is derived from an EMBL/GenBank/DDBJ whole genome shotgun (WGS) entry which is preliminary data.</text>
</comment>
<feature type="region of interest" description="Disordered" evidence="1">
    <location>
        <begin position="36"/>
        <end position="96"/>
    </location>
</feature>
<feature type="domain" description="DUF2423" evidence="2">
    <location>
        <begin position="1"/>
        <end position="44"/>
    </location>
</feature>
<evidence type="ECO:0000313" key="4">
    <source>
        <dbReference type="Proteomes" id="UP000765509"/>
    </source>
</evidence>
<dbReference type="OrthoDB" id="4087970at2759"/>
<name>A0A9Q3DFU5_9BASI</name>
<dbReference type="Proteomes" id="UP000765509">
    <property type="component" value="Unassembled WGS sequence"/>
</dbReference>
<dbReference type="AlphaFoldDB" id="A0A9Q3DFU5"/>
<feature type="compositionally biased region" description="Basic residues" evidence="1">
    <location>
        <begin position="1"/>
        <end position="19"/>
    </location>
</feature>
<evidence type="ECO:0000259" key="2">
    <source>
        <dbReference type="Pfam" id="PF10338"/>
    </source>
</evidence>
<organism evidence="3 4">
    <name type="scientific">Austropuccinia psidii MF-1</name>
    <dbReference type="NCBI Taxonomy" id="1389203"/>
    <lineage>
        <taxon>Eukaryota</taxon>
        <taxon>Fungi</taxon>
        <taxon>Dikarya</taxon>
        <taxon>Basidiomycota</taxon>
        <taxon>Pucciniomycotina</taxon>
        <taxon>Pucciniomycetes</taxon>
        <taxon>Pucciniales</taxon>
        <taxon>Sphaerophragmiaceae</taxon>
        <taxon>Austropuccinia</taxon>
    </lineage>
</organism>
<dbReference type="Pfam" id="PF10338">
    <property type="entry name" value="YBL028C_N"/>
    <property type="match status" value="1"/>
</dbReference>
<dbReference type="InterPro" id="IPR019434">
    <property type="entry name" value="DUF2423"/>
</dbReference>
<dbReference type="PANTHER" id="PTHR28219">
    <property type="entry name" value="UPF0642 PROTEIN YBL028C"/>
    <property type="match status" value="1"/>
</dbReference>
<keyword evidence="4" id="KW-1185">Reference proteome</keyword>